<dbReference type="PROSITE" id="PS50932">
    <property type="entry name" value="HTH_LACI_2"/>
    <property type="match status" value="1"/>
</dbReference>
<evidence type="ECO:0000259" key="4">
    <source>
        <dbReference type="PROSITE" id="PS50932"/>
    </source>
</evidence>
<keyword evidence="3" id="KW-0804">Transcription</keyword>
<dbReference type="InterPro" id="IPR000843">
    <property type="entry name" value="HTH_LacI"/>
</dbReference>
<dbReference type="STRING" id="1423810.FD19_GL001338"/>
<name>A0A0R2C781_9LACO</name>
<dbReference type="PANTHER" id="PTHR30146:SF105">
    <property type="entry name" value="CATABOLITE CONTROL PROTEIN B"/>
    <property type="match status" value="1"/>
</dbReference>
<organism evidence="5 6">
    <name type="scientific">Lacticaseibacillus thailandensis DSM 22698 = JCM 13996</name>
    <dbReference type="NCBI Taxonomy" id="1423810"/>
    <lineage>
        <taxon>Bacteria</taxon>
        <taxon>Bacillati</taxon>
        <taxon>Bacillota</taxon>
        <taxon>Bacilli</taxon>
        <taxon>Lactobacillales</taxon>
        <taxon>Lactobacillaceae</taxon>
        <taxon>Lacticaseibacillus</taxon>
    </lineage>
</organism>
<dbReference type="Pfam" id="PF00356">
    <property type="entry name" value="LacI"/>
    <property type="match status" value="1"/>
</dbReference>
<gene>
    <name evidence="5" type="ORF">FD19_GL001338</name>
</gene>
<dbReference type="Proteomes" id="UP000051789">
    <property type="component" value="Unassembled WGS sequence"/>
</dbReference>
<dbReference type="SMART" id="SM00354">
    <property type="entry name" value="HTH_LACI"/>
    <property type="match status" value="1"/>
</dbReference>
<dbReference type="Gene3D" id="3.40.50.2300">
    <property type="match status" value="2"/>
</dbReference>
<reference evidence="5 6" key="1">
    <citation type="journal article" date="2015" name="Genome Announc.">
        <title>Expanding the biotechnology potential of lactobacilli through comparative genomics of 213 strains and associated genera.</title>
        <authorList>
            <person name="Sun Z."/>
            <person name="Harris H.M."/>
            <person name="McCann A."/>
            <person name="Guo C."/>
            <person name="Argimon S."/>
            <person name="Zhang W."/>
            <person name="Yang X."/>
            <person name="Jeffery I.B."/>
            <person name="Cooney J.C."/>
            <person name="Kagawa T.F."/>
            <person name="Liu W."/>
            <person name="Song Y."/>
            <person name="Salvetti E."/>
            <person name="Wrobel A."/>
            <person name="Rasinkangas P."/>
            <person name="Parkhill J."/>
            <person name="Rea M.C."/>
            <person name="O'Sullivan O."/>
            <person name="Ritari J."/>
            <person name="Douillard F.P."/>
            <person name="Paul Ross R."/>
            <person name="Yang R."/>
            <person name="Briner A.E."/>
            <person name="Felis G.E."/>
            <person name="de Vos W.M."/>
            <person name="Barrangou R."/>
            <person name="Klaenhammer T.R."/>
            <person name="Caufield P.W."/>
            <person name="Cui Y."/>
            <person name="Zhang H."/>
            <person name="O'Toole P.W."/>
        </authorList>
    </citation>
    <scope>NUCLEOTIDE SEQUENCE [LARGE SCALE GENOMIC DNA]</scope>
    <source>
        <strain evidence="5 6">DSM 22698</strain>
    </source>
</reference>
<dbReference type="PANTHER" id="PTHR30146">
    <property type="entry name" value="LACI-RELATED TRANSCRIPTIONAL REPRESSOR"/>
    <property type="match status" value="1"/>
</dbReference>
<sequence>MTTIRDVARISGYSVSTVSRVLNHKNYVSDGVRRNIQKVINDLDYVPNDVARDLSRGRTKNIGVVVPNVEHPYYTDIIRGIMAAAFAAGYNVLMLPSRYEPQVEHGYLDQLRRRAFDGLIFTSHTMPVADMVPYKKYGEVVVCHDPGSIDISAAYTERGPSYRAAFRWIQRRHYHNVGLVLPRGVDISATSSATIVAYTRVFGTAPEPRLVRTGVMSYSDGYAAAEYYHSQNLAPDFIFANGDDIAAGILQYYRDNHLQAPALMGQENQLSGQLLGIPTIDHHFRDVGAAALRLAIGAASGQFPVHSDFIPR</sequence>
<dbReference type="InterPro" id="IPR028082">
    <property type="entry name" value="Peripla_BP_I"/>
</dbReference>
<dbReference type="SUPFAM" id="SSF47413">
    <property type="entry name" value="lambda repressor-like DNA-binding domains"/>
    <property type="match status" value="1"/>
</dbReference>
<feature type="domain" description="HTH lacI-type" evidence="4">
    <location>
        <begin position="2"/>
        <end position="56"/>
    </location>
</feature>
<dbReference type="AlphaFoldDB" id="A0A0R2C781"/>
<dbReference type="CDD" id="cd01392">
    <property type="entry name" value="HTH_LacI"/>
    <property type="match status" value="1"/>
</dbReference>
<protein>
    <submittedName>
        <fullName evidence="5">Transcriptional regulator</fullName>
    </submittedName>
</protein>
<dbReference type="InterPro" id="IPR001761">
    <property type="entry name" value="Peripla_BP/Lac1_sug-bd_dom"/>
</dbReference>
<evidence type="ECO:0000256" key="3">
    <source>
        <dbReference type="ARBA" id="ARBA00023163"/>
    </source>
</evidence>
<dbReference type="SUPFAM" id="SSF53822">
    <property type="entry name" value="Periplasmic binding protein-like I"/>
    <property type="match status" value="1"/>
</dbReference>
<evidence type="ECO:0000256" key="1">
    <source>
        <dbReference type="ARBA" id="ARBA00023015"/>
    </source>
</evidence>
<dbReference type="CDD" id="cd06286">
    <property type="entry name" value="PBP1_CcpB-like"/>
    <property type="match status" value="1"/>
</dbReference>
<dbReference type="EMBL" id="AYZK01000003">
    <property type="protein sequence ID" value="KRM87184.1"/>
    <property type="molecule type" value="Genomic_DNA"/>
</dbReference>
<dbReference type="GO" id="GO:0000976">
    <property type="term" value="F:transcription cis-regulatory region binding"/>
    <property type="evidence" value="ECO:0007669"/>
    <property type="project" value="TreeGrafter"/>
</dbReference>
<proteinExistence type="predicted"/>
<dbReference type="InterPro" id="IPR010982">
    <property type="entry name" value="Lambda_DNA-bd_dom_sf"/>
</dbReference>
<keyword evidence="1" id="KW-0805">Transcription regulation</keyword>
<keyword evidence="6" id="KW-1185">Reference proteome</keyword>
<evidence type="ECO:0000313" key="6">
    <source>
        <dbReference type="Proteomes" id="UP000051789"/>
    </source>
</evidence>
<evidence type="ECO:0000256" key="2">
    <source>
        <dbReference type="ARBA" id="ARBA00023125"/>
    </source>
</evidence>
<dbReference type="RefSeq" id="WP_056969358.1">
    <property type="nucleotide sequence ID" value="NZ_AYZK01000003.1"/>
</dbReference>
<evidence type="ECO:0000313" key="5">
    <source>
        <dbReference type="EMBL" id="KRM87184.1"/>
    </source>
</evidence>
<comment type="caution">
    <text evidence="5">The sequence shown here is derived from an EMBL/GenBank/DDBJ whole genome shotgun (WGS) entry which is preliminary data.</text>
</comment>
<keyword evidence="2" id="KW-0238">DNA-binding</keyword>
<dbReference type="GO" id="GO:0003700">
    <property type="term" value="F:DNA-binding transcription factor activity"/>
    <property type="evidence" value="ECO:0007669"/>
    <property type="project" value="TreeGrafter"/>
</dbReference>
<dbReference type="PATRIC" id="fig|1423810.4.peg.1374"/>
<dbReference type="Gene3D" id="1.10.260.40">
    <property type="entry name" value="lambda repressor-like DNA-binding domains"/>
    <property type="match status" value="1"/>
</dbReference>
<accession>A0A0R2C781</accession>
<dbReference type="Pfam" id="PF00532">
    <property type="entry name" value="Peripla_BP_1"/>
    <property type="match status" value="1"/>
</dbReference>